<feature type="non-terminal residue" evidence="1">
    <location>
        <position position="106"/>
    </location>
</feature>
<proteinExistence type="predicted"/>
<organism evidence="1">
    <name type="scientific">marine sediment metagenome</name>
    <dbReference type="NCBI Taxonomy" id="412755"/>
    <lineage>
        <taxon>unclassified sequences</taxon>
        <taxon>metagenomes</taxon>
        <taxon>ecological metagenomes</taxon>
    </lineage>
</organism>
<comment type="caution">
    <text evidence="1">The sequence shown here is derived from an EMBL/GenBank/DDBJ whole genome shotgun (WGS) entry which is preliminary data.</text>
</comment>
<sequence length="106" mass="11446">MADRLEGANQLNEILFQDPIDSFPHRDNYSKITALVSSHAGDIEALQAAGAPPAGPSAEVIASRDDQPDLQSAIRKADEILGDGVFENVVNEFRVKESTLPDDKVD</sequence>
<reference evidence="1" key="1">
    <citation type="journal article" date="2015" name="Nature">
        <title>Complex archaea that bridge the gap between prokaryotes and eukaryotes.</title>
        <authorList>
            <person name="Spang A."/>
            <person name="Saw J.H."/>
            <person name="Jorgensen S.L."/>
            <person name="Zaremba-Niedzwiedzka K."/>
            <person name="Martijn J."/>
            <person name="Lind A.E."/>
            <person name="van Eijk R."/>
            <person name="Schleper C."/>
            <person name="Guy L."/>
            <person name="Ettema T.J."/>
        </authorList>
    </citation>
    <scope>NUCLEOTIDE SEQUENCE</scope>
</reference>
<gene>
    <name evidence="1" type="ORF">LCGC14_2131730</name>
</gene>
<name>A0A0F9GEC3_9ZZZZ</name>
<evidence type="ECO:0000313" key="1">
    <source>
        <dbReference type="EMBL" id="KKL67765.1"/>
    </source>
</evidence>
<dbReference type="EMBL" id="LAZR01026757">
    <property type="protein sequence ID" value="KKL67765.1"/>
    <property type="molecule type" value="Genomic_DNA"/>
</dbReference>
<dbReference type="AlphaFoldDB" id="A0A0F9GEC3"/>
<protein>
    <submittedName>
        <fullName evidence="1">Uncharacterized protein</fullName>
    </submittedName>
</protein>
<accession>A0A0F9GEC3</accession>